<reference evidence="1 2" key="1">
    <citation type="submission" date="2024-10" db="EMBL/GenBank/DDBJ databases">
        <authorList>
            <person name="Ratan Roy A."/>
            <person name="Morales Sandoval P.H."/>
            <person name="De Los Santos Villalobos S."/>
            <person name="Chakraborty S."/>
            <person name="Mukherjee J."/>
        </authorList>
    </citation>
    <scope>NUCLEOTIDE SEQUENCE [LARGE SCALE GENOMIC DNA]</scope>
    <source>
        <strain evidence="1 2">S1</strain>
    </source>
</reference>
<evidence type="ECO:0000313" key="1">
    <source>
        <dbReference type="EMBL" id="MFE4108572.1"/>
    </source>
</evidence>
<protein>
    <submittedName>
        <fullName evidence="1">Uncharacterized protein</fullName>
    </submittedName>
</protein>
<accession>A0ABW6IK12</accession>
<comment type="caution">
    <text evidence="1">The sequence shown here is derived from an EMBL/GenBank/DDBJ whole genome shotgun (WGS) entry which is preliminary data.</text>
</comment>
<evidence type="ECO:0000313" key="2">
    <source>
        <dbReference type="Proteomes" id="UP001600165"/>
    </source>
</evidence>
<gene>
    <name evidence="1" type="ORF">ACFVKH_20025</name>
</gene>
<sequence>MPIFNPDYNIVIPQANTPGNKGDLYVHDGSGIVPLPGGDEGNVLTRNPAAPLGVEWAEGGGGGGSSGGGSGGGSSGYYGFAERLTGEWMEISQGVWKPLYSIRKILGPLPNDSTLEVSLGLPSVEKLAFNLLVWASNATTTLSIPYAFGSSSNFVRYLYDHPSAKLTITTGINRTDYTGYCLARYAKMDDPSLPSPP</sequence>
<dbReference type="Proteomes" id="UP001600165">
    <property type="component" value="Unassembled WGS sequence"/>
</dbReference>
<keyword evidence="2" id="KW-1185">Reference proteome</keyword>
<proteinExistence type="predicted"/>
<dbReference type="RefSeq" id="WP_377968201.1">
    <property type="nucleotide sequence ID" value="NZ_JBHZOL010000115.1"/>
</dbReference>
<dbReference type="EMBL" id="JBHZOL010000115">
    <property type="protein sequence ID" value="MFE4108572.1"/>
    <property type="molecule type" value="Genomic_DNA"/>
</dbReference>
<organism evidence="1 2">
    <name type="scientific">Almyronema epifaneia S1</name>
    <dbReference type="NCBI Taxonomy" id="2991925"/>
    <lineage>
        <taxon>Bacteria</taxon>
        <taxon>Bacillati</taxon>
        <taxon>Cyanobacteriota</taxon>
        <taxon>Cyanophyceae</taxon>
        <taxon>Nodosilineales</taxon>
        <taxon>Nodosilineaceae</taxon>
        <taxon>Almyronema</taxon>
        <taxon>Almyronema epifaneia</taxon>
    </lineage>
</organism>
<name>A0ABW6IK12_9CYAN</name>